<dbReference type="InterPro" id="IPR016188">
    <property type="entry name" value="PurM-like_N"/>
</dbReference>
<feature type="binding site" evidence="1">
    <location>
        <position position="30"/>
    </location>
    <ligand>
        <name>Mg(2+)</name>
        <dbReference type="ChEBI" id="CHEBI:18420"/>
        <label>3</label>
    </ligand>
</feature>
<evidence type="ECO:0000259" key="3">
    <source>
        <dbReference type="Pfam" id="PF02769"/>
    </source>
</evidence>
<dbReference type="PANTHER" id="PTHR30270">
    <property type="entry name" value="THIAMINE-MONOPHOSPHATE KINASE"/>
    <property type="match status" value="1"/>
</dbReference>
<keyword evidence="1" id="KW-0067">ATP-binding</keyword>
<dbReference type="AlphaFoldDB" id="A0A6I2MHU2"/>
<evidence type="ECO:0000256" key="1">
    <source>
        <dbReference type="HAMAP-Rule" id="MF_02128"/>
    </source>
</evidence>
<name>A0A6I2MHU2_9BACI</name>
<dbReference type="EMBL" id="WKKF01000016">
    <property type="protein sequence ID" value="MRX56702.1"/>
    <property type="molecule type" value="Genomic_DNA"/>
</dbReference>
<keyword evidence="5" id="KW-1185">Reference proteome</keyword>
<keyword evidence="1" id="KW-0479">Metal-binding</keyword>
<keyword evidence="1 4" id="KW-0418">Kinase</keyword>
<feature type="binding site" evidence="1">
    <location>
        <position position="150"/>
    </location>
    <ligand>
        <name>ATP</name>
        <dbReference type="ChEBI" id="CHEBI:30616"/>
    </ligand>
</feature>
<keyword evidence="1" id="KW-0547">Nucleotide-binding</keyword>
<dbReference type="InterPro" id="IPR006283">
    <property type="entry name" value="ThiL-like"/>
</dbReference>
<dbReference type="Proteomes" id="UP000441585">
    <property type="component" value="Unassembled WGS sequence"/>
</dbReference>
<dbReference type="GO" id="GO:0009228">
    <property type="term" value="P:thiamine biosynthetic process"/>
    <property type="evidence" value="ECO:0007669"/>
    <property type="project" value="UniProtKB-KW"/>
</dbReference>
<dbReference type="SUPFAM" id="SSF55326">
    <property type="entry name" value="PurM N-terminal domain-like"/>
    <property type="match status" value="1"/>
</dbReference>
<dbReference type="InterPro" id="IPR036676">
    <property type="entry name" value="PurM-like_C_sf"/>
</dbReference>
<dbReference type="PIRSF" id="PIRSF005303">
    <property type="entry name" value="Thiam_monoph_kin"/>
    <property type="match status" value="1"/>
</dbReference>
<dbReference type="GO" id="GO:0009030">
    <property type="term" value="F:thiamine-phosphate kinase activity"/>
    <property type="evidence" value="ECO:0007669"/>
    <property type="project" value="UniProtKB-UniRule"/>
</dbReference>
<dbReference type="HAMAP" id="MF_02128">
    <property type="entry name" value="TMP_kinase"/>
    <property type="match status" value="1"/>
</dbReference>
<feature type="binding site" evidence="1">
    <location>
        <position position="219"/>
    </location>
    <ligand>
        <name>ATP</name>
        <dbReference type="ChEBI" id="CHEBI:30616"/>
    </ligand>
</feature>
<dbReference type="CDD" id="cd02194">
    <property type="entry name" value="ThiL"/>
    <property type="match status" value="1"/>
</dbReference>
<dbReference type="PANTHER" id="PTHR30270:SF0">
    <property type="entry name" value="THIAMINE-MONOPHOSPHATE KINASE"/>
    <property type="match status" value="1"/>
</dbReference>
<feature type="binding site" evidence="1">
    <location>
        <position position="47"/>
    </location>
    <ligand>
        <name>Mg(2+)</name>
        <dbReference type="ChEBI" id="CHEBI:18420"/>
        <label>1</label>
    </ligand>
</feature>
<dbReference type="Gene3D" id="3.90.650.10">
    <property type="entry name" value="PurM-like C-terminal domain"/>
    <property type="match status" value="1"/>
</dbReference>
<dbReference type="InterPro" id="IPR036921">
    <property type="entry name" value="PurM-like_N_sf"/>
</dbReference>
<dbReference type="UniPathway" id="UPA00060">
    <property type="reaction ID" value="UER00142"/>
</dbReference>
<dbReference type="GO" id="GO:0009229">
    <property type="term" value="P:thiamine diphosphate biosynthetic process"/>
    <property type="evidence" value="ECO:0007669"/>
    <property type="project" value="UniProtKB-UniRule"/>
</dbReference>
<comment type="pathway">
    <text evidence="1">Cofactor biosynthesis; thiamine diphosphate biosynthesis; thiamine diphosphate from thiamine phosphate: step 1/1.</text>
</comment>
<feature type="binding site" evidence="1">
    <location>
        <position position="30"/>
    </location>
    <ligand>
        <name>Mg(2+)</name>
        <dbReference type="ChEBI" id="CHEBI:18420"/>
        <label>4</label>
    </ligand>
</feature>
<feature type="domain" description="PurM-like N-terminal" evidence="2">
    <location>
        <begin position="28"/>
        <end position="142"/>
    </location>
</feature>
<feature type="binding site" evidence="1">
    <location>
        <position position="76"/>
    </location>
    <ligand>
        <name>Mg(2+)</name>
        <dbReference type="ChEBI" id="CHEBI:18420"/>
        <label>2</label>
    </ligand>
</feature>
<comment type="caution">
    <text evidence="4">The sequence shown here is derived from an EMBL/GenBank/DDBJ whole genome shotgun (WGS) entry which is preliminary data.</text>
</comment>
<sequence length="327" mass="35762">MTIEDEFHFIDKIRQSKNRQPELIEGIGDDAALYRAKSDYLEIVCADTMTEGVHFLKDASSPKDIGYKAVAVNISDVAAMGGVPKYYLVTIAVPKTWSEEELVELYAGMDEIASTYKMDLIGGDTVSTSDKLVITVTVIGEVQQGKQRLRKDARPGDAVFVTGTIGDSAAGLQILLGNLSVHEENDSAFLVNRHKRPVPQVKAGQLMSSAERISLNDISDGLASELNELCEASCVKMVIEKDRVPLSDSLRSLHSEQLDEWILYGGEDFELVGTVPPAAFDSLQKKCSEEGISLTRIGHVEAGSSEVLLLHNGKKTKLEKSGYNHFK</sequence>
<dbReference type="EC" id="2.7.4.16" evidence="1"/>
<comment type="catalytic activity">
    <reaction evidence="1">
        <text>thiamine phosphate + ATP = thiamine diphosphate + ADP</text>
        <dbReference type="Rhea" id="RHEA:15913"/>
        <dbReference type="ChEBI" id="CHEBI:30616"/>
        <dbReference type="ChEBI" id="CHEBI:37575"/>
        <dbReference type="ChEBI" id="CHEBI:58937"/>
        <dbReference type="ChEBI" id="CHEBI:456216"/>
        <dbReference type="EC" id="2.7.4.16"/>
    </reaction>
</comment>
<protein>
    <recommendedName>
        <fullName evidence="1">Thiamine-monophosphate kinase</fullName>
        <shortName evidence="1">TMP kinase</shortName>
        <shortName evidence="1">Thiamine-phosphate kinase</shortName>
        <ecNumber evidence="1">2.7.4.16</ecNumber>
    </recommendedName>
</protein>
<comment type="caution">
    <text evidence="1">Lacks conserved residue(s) required for the propagation of feature annotation.</text>
</comment>
<dbReference type="Pfam" id="PF00586">
    <property type="entry name" value="AIRS"/>
    <property type="match status" value="1"/>
</dbReference>
<dbReference type="Gene3D" id="3.30.1330.10">
    <property type="entry name" value="PurM-like, N-terminal domain"/>
    <property type="match status" value="1"/>
</dbReference>
<dbReference type="Pfam" id="PF02769">
    <property type="entry name" value="AIRS_C"/>
    <property type="match status" value="1"/>
</dbReference>
<feature type="binding site" evidence="1">
    <location>
        <begin position="123"/>
        <end position="124"/>
    </location>
    <ligand>
        <name>ATP</name>
        <dbReference type="ChEBI" id="CHEBI:30616"/>
    </ligand>
</feature>
<evidence type="ECO:0000259" key="2">
    <source>
        <dbReference type="Pfam" id="PF00586"/>
    </source>
</evidence>
<comment type="function">
    <text evidence="1">Catalyzes the ATP-dependent phosphorylation of thiamine-monophosphate (TMP) to form thiamine-pyrophosphate (TPP), the active form of vitamin B1.</text>
</comment>
<accession>A0A6I2MHU2</accession>
<comment type="similarity">
    <text evidence="1">Belongs to the thiamine-monophosphate kinase family.</text>
</comment>
<feature type="binding site" evidence="1">
    <location>
        <position position="267"/>
    </location>
    <ligand>
        <name>substrate</name>
    </ligand>
</feature>
<organism evidence="4 5">
    <name type="scientific">Metabacillus idriensis</name>
    <dbReference type="NCBI Taxonomy" id="324768"/>
    <lineage>
        <taxon>Bacteria</taxon>
        <taxon>Bacillati</taxon>
        <taxon>Bacillota</taxon>
        <taxon>Bacilli</taxon>
        <taxon>Bacillales</taxon>
        <taxon>Bacillaceae</taxon>
        <taxon>Metabacillus</taxon>
    </lineage>
</organism>
<dbReference type="RefSeq" id="WP_154319656.1">
    <property type="nucleotide sequence ID" value="NZ_CAJGAA010000013.1"/>
</dbReference>
<dbReference type="GO" id="GO:0005524">
    <property type="term" value="F:ATP binding"/>
    <property type="evidence" value="ECO:0007669"/>
    <property type="project" value="UniProtKB-UniRule"/>
</dbReference>
<feature type="binding site" evidence="1">
    <location>
        <position position="76"/>
    </location>
    <ligand>
        <name>Mg(2+)</name>
        <dbReference type="ChEBI" id="CHEBI:18420"/>
        <label>4</label>
    </ligand>
</feature>
<dbReference type="NCBIfam" id="TIGR01379">
    <property type="entry name" value="thiL"/>
    <property type="match status" value="1"/>
</dbReference>
<keyword evidence="1" id="KW-0460">Magnesium</keyword>
<dbReference type="GO" id="GO:0000287">
    <property type="term" value="F:magnesium ion binding"/>
    <property type="evidence" value="ECO:0007669"/>
    <property type="project" value="UniProtKB-UniRule"/>
</dbReference>
<comment type="miscellaneous">
    <text evidence="1">Reaction mechanism of ThiL seems to utilize a direct, inline transfer of the gamma-phosphate of ATP to TMP rather than a phosphorylated enzyme intermediate.</text>
</comment>
<feature type="domain" description="PurM-like C-terminal" evidence="3">
    <location>
        <begin position="154"/>
        <end position="308"/>
    </location>
</feature>
<reference evidence="4 5" key="1">
    <citation type="submission" date="2019-11" db="EMBL/GenBank/DDBJ databases">
        <title>Bacillus idriensis genome.</title>
        <authorList>
            <person name="Konopka E.N."/>
            <person name="Newman J.D."/>
        </authorList>
    </citation>
    <scope>NUCLEOTIDE SEQUENCE [LARGE SCALE GENOMIC DNA]</scope>
    <source>
        <strain evidence="4 5">DSM 19097</strain>
    </source>
</reference>
<keyword evidence="1 4" id="KW-0808">Transferase</keyword>
<keyword evidence="1" id="KW-0784">Thiamine biosynthesis</keyword>
<feature type="binding site" evidence="1">
    <location>
        <position position="124"/>
    </location>
    <ligand>
        <name>Mg(2+)</name>
        <dbReference type="ChEBI" id="CHEBI:18420"/>
        <label>1</label>
    </ligand>
</feature>
<proteinExistence type="inferred from homology"/>
<dbReference type="SUPFAM" id="SSF56042">
    <property type="entry name" value="PurM C-terminal domain-like"/>
    <property type="match status" value="1"/>
</dbReference>
<dbReference type="InterPro" id="IPR010918">
    <property type="entry name" value="PurM-like_C_dom"/>
</dbReference>
<feature type="binding site" evidence="1">
    <location>
        <position position="220"/>
    </location>
    <ligand>
        <name>Mg(2+)</name>
        <dbReference type="ChEBI" id="CHEBI:18420"/>
        <label>5</label>
    </ligand>
</feature>
<feature type="binding site" evidence="1">
    <location>
        <position position="47"/>
    </location>
    <ligand>
        <name>Mg(2+)</name>
        <dbReference type="ChEBI" id="CHEBI:18420"/>
        <label>2</label>
    </ligand>
</feature>
<feature type="binding site" evidence="1">
    <location>
        <position position="54"/>
    </location>
    <ligand>
        <name>substrate</name>
    </ligand>
</feature>
<gene>
    <name evidence="1" type="primary">thiL</name>
    <name evidence="4" type="ORF">GJU41_22425</name>
</gene>
<evidence type="ECO:0000313" key="4">
    <source>
        <dbReference type="EMBL" id="MRX56702.1"/>
    </source>
</evidence>
<feature type="binding site" evidence="1">
    <location>
        <position position="76"/>
    </location>
    <ligand>
        <name>Mg(2+)</name>
        <dbReference type="ChEBI" id="CHEBI:18420"/>
        <label>3</label>
    </ligand>
</feature>
<evidence type="ECO:0000313" key="5">
    <source>
        <dbReference type="Proteomes" id="UP000441585"/>
    </source>
</evidence>
<feature type="binding site" evidence="1">
    <location>
        <position position="323"/>
    </location>
    <ligand>
        <name>substrate</name>
    </ligand>
</feature>
<feature type="binding site" evidence="1">
    <location>
        <position position="106"/>
    </location>
    <ligand>
        <name>ATP</name>
        <dbReference type="ChEBI" id="CHEBI:30616"/>
    </ligand>
</feature>
<feature type="binding site" evidence="1">
    <location>
        <position position="217"/>
    </location>
    <ligand>
        <name>Mg(2+)</name>
        <dbReference type="ChEBI" id="CHEBI:18420"/>
        <label>3</label>
    </ligand>
</feature>